<keyword evidence="13" id="KW-0946">Virion</keyword>
<keyword evidence="17" id="KW-1133">Transmembrane helix</keyword>
<keyword evidence="11" id="KW-0788">Thiol protease</keyword>
<feature type="coiled-coil region" evidence="15">
    <location>
        <begin position="1657"/>
        <end position="1688"/>
    </location>
</feature>
<evidence type="ECO:0000256" key="3">
    <source>
        <dbReference type="ARBA" id="ARBA00022484"/>
    </source>
</evidence>
<evidence type="ECO:0000256" key="14">
    <source>
        <dbReference type="ARBA" id="ARBA00022953"/>
    </source>
</evidence>
<dbReference type="EMBL" id="OK491496">
    <property type="protein sequence ID" value="UDL13971.1"/>
    <property type="molecule type" value="Genomic_RNA"/>
</dbReference>
<dbReference type="PROSITE" id="PS51218">
    <property type="entry name" value="SF3_HELICASE_2"/>
    <property type="match status" value="1"/>
</dbReference>
<dbReference type="SUPFAM" id="SSF56672">
    <property type="entry name" value="DNA/RNA polymerases"/>
    <property type="match status" value="1"/>
</dbReference>
<reference evidence="21" key="1">
    <citation type="submission" date="2021-09" db="EMBL/GenBank/DDBJ databases">
        <authorList>
            <person name="Li N.N."/>
        </authorList>
    </citation>
    <scope>NUCLEOTIDE SEQUENCE</scope>
    <source>
        <strain evidence="21">Novel_20</strain>
    </source>
</reference>
<evidence type="ECO:0000256" key="16">
    <source>
        <dbReference type="SAM" id="MobiDB-lite"/>
    </source>
</evidence>
<keyword evidence="7" id="KW-0548">Nucleotidyltransferase</keyword>
<protein>
    <recommendedName>
        <fullName evidence="2">Genome polyprotein</fullName>
    </recommendedName>
</protein>
<dbReference type="Pfam" id="PF00680">
    <property type="entry name" value="RdRP_1"/>
    <property type="match status" value="1"/>
</dbReference>
<dbReference type="PROSITE" id="PS50507">
    <property type="entry name" value="RDRP_SSRNA_POS"/>
    <property type="match status" value="1"/>
</dbReference>
<evidence type="ECO:0000256" key="2">
    <source>
        <dbReference type="ARBA" id="ARBA00020107"/>
    </source>
</evidence>
<keyword evidence="3" id="KW-0696">RNA-directed RNA polymerase</keyword>
<keyword evidence="14" id="KW-0693">Viral RNA replication</keyword>
<feature type="transmembrane region" description="Helical" evidence="17">
    <location>
        <begin position="6"/>
        <end position="22"/>
    </location>
</feature>
<feature type="compositionally biased region" description="Pro residues" evidence="16">
    <location>
        <begin position="2410"/>
        <end position="2422"/>
    </location>
</feature>
<keyword evidence="8" id="KW-0547">Nucleotide-binding</keyword>
<keyword evidence="10" id="KW-0347">Helicase</keyword>
<dbReference type="InterPro" id="IPR033703">
    <property type="entry name" value="Rhv-like"/>
</dbReference>
<dbReference type="GO" id="GO:0019028">
    <property type="term" value="C:viral capsid"/>
    <property type="evidence" value="ECO:0007669"/>
    <property type="project" value="UniProtKB-KW"/>
</dbReference>
<dbReference type="Pfam" id="PF00073">
    <property type="entry name" value="Rhv"/>
    <property type="match status" value="2"/>
</dbReference>
<evidence type="ECO:0000256" key="5">
    <source>
        <dbReference type="ARBA" id="ARBA00022670"/>
    </source>
</evidence>
<keyword evidence="5" id="KW-0645">Protease</keyword>
<evidence type="ECO:0000256" key="13">
    <source>
        <dbReference type="ARBA" id="ARBA00022844"/>
    </source>
</evidence>
<dbReference type="Gene3D" id="3.30.70.270">
    <property type="match status" value="1"/>
</dbReference>
<evidence type="ECO:0000256" key="11">
    <source>
        <dbReference type="ARBA" id="ARBA00022807"/>
    </source>
</evidence>
<dbReference type="GO" id="GO:0003723">
    <property type="term" value="F:RNA binding"/>
    <property type="evidence" value="ECO:0007669"/>
    <property type="project" value="InterPro"/>
</dbReference>
<sequence>MLIFLINYFIMAAIFGSMVPYVKSNTYKLKRAMQRLMERTLPIGFVVEGKREAIPLVALDVWKLLDVDERKAYCDALVKEVFLPPVNPLKVNRVELASEMVEDIDVRRYAQPTSKRNIKVKREIPETGPWRHPSTNTWYLNYAAWEYRPKTLVLRLRSIIKQKRQRADVVAHIVKNRKSFESPYVDLALPEMESNEGPPESLVSSSNVVLGETQKESVDIADTDKPASWYQLSSSEENPDYNNLTDRFTFWKSLQWRQGDTSYMMGAMLPIDFISSYSREHMPMFVPFHIHQYFRGDIEIKLQVNSNKFQAGQLICSWYYGALWSREARLTLPEMIQLPHVIISAGASNEATLTIPYRHYVSYLRTKKQQGYSGNLNMGLLSIRALVPLSTSANGSKECSVAIFIRFKNSSFTGLVDGTVLPEMDVVGTILKGASTLLNAPNCDNPPDNTPPQFLVPTASHSWSIGNGLVAPLHRLALQNNIGLRHTQDTVAEDLHYTNIVNKFGLLSSISWNSSDEAMNKTGALLWSCNVHPQIDKHLLYSDSSAQGLTKYYVPPCGVVSSLFEYWRGSLEFKFDIVATSFHTGRLLVAYVPGVFAQKPLSIEQARNSSHIVFSLQDSSTFTFKVPYISDRPWWKRKYGGPQRRSEAVSPSAIFMYVLNPLIPMESVAKAITIVPYVRAGIDFELSVPVQPAIGLADNISNIAPSQPKVTFKEGYFPVYAGAWHSFFESKKYILRYGETSDHVAQVTDNPKADMNHAYIWELVQNRDLTMKVRDLKNRTIVRKYVTHGVIISDNGYNYMIPFTDGAMATRAAWGYKHGWPIQNIAQYLHDFIETGASSPGNLTWRGVEKLDPVSVAFPEMEREFAPNIMSPTSVLKSTRSGLITFGENFSDLKDLLRRYQLYWDGIVQAPTSAVRDYALLQIPICPSGLNLDISNSRPMWNSSREGHIPIISSAYRFYRGGLRLRIIVSNYKGIVWVQYRPDRPLDHDRVARTGSDILAADRYRNHSYPFYIQDMAVNRVIECEIPYYQPGIFGICGNIHDKYLNTDIINFSTLGDFVVGVEGSSIPNDMQIAVYYSVADDFSFNTYVGFPPVVYSDETVFPEMEFISGFTNTVVGTLLGRAVTTPVTSQLRKFKKDTITEIVAEAQSQIEPHFKKIREEGVAGMNAIKDTLQEGTLKQTLINAIGQLLQVMINPSPSSLAIALCSLVGSLVIVSLELFLKLQQLFTDFLKSIWYKFFVSTSHLPEVERTACPEGDMGYDKDYSISLFSTLFGLVCTTLGFSARMPKNWPAFTKGMKEDLGLANNATLFFKNSIEAIIYCYEYLIGESSEVTRAKRVVSREYPSLEAWVKEVLDLLDPRRRRKISQSTREANRVFDACSYGGLIIQANLDKHCPSGKIIFDLYIKICKLRDDLVEGGNHPNVRFEPFSVYVVGAEGIGKSFVTSKVCKELLQAINYRSSEEMIYWLQLGQKYWNGIGNPPVVARDEAYAIDGQFTDEEIQIHMAMCSSSVFNPPMAAVEEKNKRINPLIYYMNSNVEFPTFINARCPKAIYRRRKLLVRANFSERIKEQYPDIVDASQLPSEELVDCNHLVFDICLNPKDVASEWRKNLTYVEFMQEAKKRFVRHYEDECVNFKRRMHDNYCLDPDFDDSDDMEFIQELARTQETLKERMEADRARCEQIIDDDELENNSFIREMMSKAKAMYSKVFSEVDPVPSTSTGVERSDLNRVQCGFYSQERREQIELLMKRANLDKAVAQKLLSGTDIDILTEDDIADFSIMEDFMPIVENPKRKYSHWIGTHDSAMFPVGGSQKWGASEIGHGDKLFMGRWSASLMDKWTNLSGMSALRSYVFWLARQSQWLDILSKYNLEEEIAKVNSLYREEIDEDALGDISLDDLNCEDIPFNIPPSQHVMLLKRARRIQILLSYLKRCGFSKTVCEHSKIWCENIKDLSKLKYNLRHRIITYQDSIGLNFTCDFQCNCENHFARLFNNKLFRRAMKILWCIDHKINSDNITNPFRMEEYDEMKDQASTFLERLKLWFVDWWEISVSPKINCIIRFVRDHVLTILVTLLGIFAIYKTVVRTPEPCTQNYAPEHRDFSFSESEYYKQGGVPKRSAPRQQPAHRENDKGDCFVEKKILDNTCFIRCQYFDGKDYKEIKGRCLGIRNRQVLVIKHYIEEFSRFKDIAKFFLVFTRNGKEAVVNLGWEDFKDIRWLKINKEENSSNFGILELPAYIPPFKNIVKYIPTSSMHKNVRSEADFISVNGPTRRGIRVEQQDFLRIAGIEENGELVLDLVYRYGHHGFGLCGSVLVNDSINGGNLGIFAMHVAGRNGIGYAEPLCREWFDICLPKLDHEYILPVLEEQSNANIELEGNMLFYGHVKPQFAHKESGKTRIVPSLLHNQIYQAETEPNPLRPNDPRQPPGSHPLRDGCNKHGSGFPMKFNEDFLHLVDIDAREVLINKCRPVLAKLEIFNLQDAICGNTRIPYCDALNWNSSEGFPLSAYRPKSASSKKWLFDLEESSDGLILKDLHPRLADLLHVRHTLREKSIISPSIYVDCLKDYRLTPEKCAQPGKTRIFSIAPVQTTIDVRRYLGNFLCSYKNGCIRAEHGIGINAQSMQWTDLVLYLTKIGSNIVTGDYANFGPTLSSQIVMHCLDNILYWHEFYDASPDHIFHLKQILYSEIMTPFHMCADLVYQPLNGIGSGSPITAELNSEVNKHYIKYAWLDIWFNKNKEYATMEMFHKHVRVVTYGDDFIMSVSDEVKDIFNCATIAACLCKYGIRLTSADKGSEIVPYSNLCNSTFLKRSFRKHPTRANVWLAPIEKRSVTECLNWCHKSEDLRGATLEVVRASLDLAYSLGPEFYTTHRDKINQALILHDLEVDLKDWHTKDKEVFG</sequence>
<keyword evidence="17" id="KW-0472">Membrane</keyword>
<dbReference type="GO" id="GO:0004197">
    <property type="term" value="F:cysteine-type endopeptidase activity"/>
    <property type="evidence" value="ECO:0007669"/>
    <property type="project" value="InterPro"/>
</dbReference>
<evidence type="ECO:0000256" key="6">
    <source>
        <dbReference type="ARBA" id="ARBA00022679"/>
    </source>
</evidence>
<dbReference type="InterPro" id="IPR043504">
    <property type="entry name" value="Peptidase_S1_PA_chymotrypsin"/>
</dbReference>
<evidence type="ECO:0000256" key="8">
    <source>
        <dbReference type="ARBA" id="ARBA00022741"/>
    </source>
</evidence>
<organism evidence="21">
    <name type="scientific">Xiangshan picorna-like virus 5</name>
    <dbReference type="NCBI Taxonomy" id="2886221"/>
    <lineage>
        <taxon>Viruses</taxon>
        <taxon>Riboviria</taxon>
        <taxon>Orthornavirae</taxon>
        <taxon>Pisuviricota</taxon>
        <taxon>Pisoniviricetes</taxon>
        <taxon>Picornavirales</taxon>
    </lineage>
</organism>
<evidence type="ECO:0000256" key="4">
    <source>
        <dbReference type="ARBA" id="ARBA00022561"/>
    </source>
</evidence>
<dbReference type="InterPro" id="IPR001205">
    <property type="entry name" value="RNA-dir_pol_C"/>
</dbReference>
<evidence type="ECO:0000256" key="1">
    <source>
        <dbReference type="ARBA" id="ARBA00004328"/>
    </source>
</evidence>
<dbReference type="GO" id="GO:0039694">
    <property type="term" value="P:viral RNA genome replication"/>
    <property type="evidence" value="ECO:0007669"/>
    <property type="project" value="InterPro"/>
</dbReference>
<dbReference type="InterPro" id="IPR043128">
    <property type="entry name" value="Rev_trsase/Diguanyl_cyclase"/>
</dbReference>
<dbReference type="SUPFAM" id="SSF50494">
    <property type="entry name" value="Trypsin-like serine proteases"/>
    <property type="match status" value="1"/>
</dbReference>
<dbReference type="CDD" id="cd23169">
    <property type="entry name" value="ps-ssRNAv-Picornavirales"/>
    <property type="match status" value="1"/>
</dbReference>
<comment type="subcellular location">
    <subcellularLocation>
        <location evidence="1">Virion</location>
    </subcellularLocation>
</comment>
<evidence type="ECO:0000256" key="15">
    <source>
        <dbReference type="SAM" id="Coils"/>
    </source>
</evidence>
<evidence type="ECO:0000313" key="21">
    <source>
        <dbReference type="EMBL" id="UDL13971.1"/>
    </source>
</evidence>
<evidence type="ECO:0000256" key="17">
    <source>
        <dbReference type="SAM" id="Phobius"/>
    </source>
</evidence>
<dbReference type="InterPro" id="IPR009003">
    <property type="entry name" value="Peptidase_S1_PA"/>
</dbReference>
<name>A0A8K1YQN6_9VIRU</name>
<dbReference type="Pfam" id="PF00910">
    <property type="entry name" value="RNA_helicase"/>
    <property type="match status" value="1"/>
</dbReference>
<dbReference type="InterPro" id="IPR043502">
    <property type="entry name" value="DNA/RNA_pol_sf"/>
</dbReference>
<feature type="domain" description="RdRp catalytic" evidence="18">
    <location>
        <begin position="2629"/>
        <end position="2763"/>
    </location>
</feature>
<keyword evidence="6" id="KW-0808">Transferase</keyword>
<keyword evidence="12" id="KW-0067">ATP-binding</keyword>
<dbReference type="CDD" id="cd00205">
    <property type="entry name" value="rhv_like"/>
    <property type="match status" value="2"/>
</dbReference>
<dbReference type="GO" id="GO:0003968">
    <property type="term" value="F:RNA-directed RNA polymerase activity"/>
    <property type="evidence" value="ECO:0007669"/>
    <property type="project" value="UniProtKB-KW"/>
</dbReference>
<dbReference type="Pfam" id="PF08762">
    <property type="entry name" value="CRPV_capsid"/>
    <property type="match status" value="1"/>
</dbReference>
<evidence type="ECO:0000259" key="18">
    <source>
        <dbReference type="PROSITE" id="PS50507"/>
    </source>
</evidence>
<dbReference type="GO" id="GO:0006351">
    <property type="term" value="P:DNA-templated transcription"/>
    <property type="evidence" value="ECO:0007669"/>
    <property type="project" value="InterPro"/>
</dbReference>
<evidence type="ECO:0000256" key="12">
    <source>
        <dbReference type="ARBA" id="ARBA00022840"/>
    </source>
</evidence>
<dbReference type="GO" id="GO:0005198">
    <property type="term" value="F:structural molecule activity"/>
    <property type="evidence" value="ECO:0007669"/>
    <property type="project" value="InterPro"/>
</dbReference>
<accession>A0A8K1YQN6</accession>
<keyword evidence="9" id="KW-0378">Hydrolase</keyword>
<dbReference type="GO" id="GO:0003724">
    <property type="term" value="F:RNA helicase activity"/>
    <property type="evidence" value="ECO:0007669"/>
    <property type="project" value="InterPro"/>
</dbReference>
<dbReference type="Gene3D" id="2.40.10.10">
    <property type="entry name" value="Trypsin-like serine proteases"/>
    <property type="match status" value="1"/>
</dbReference>
<evidence type="ECO:0000256" key="10">
    <source>
        <dbReference type="ARBA" id="ARBA00022806"/>
    </source>
</evidence>
<dbReference type="GO" id="GO:0005524">
    <property type="term" value="F:ATP binding"/>
    <property type="evidence" value="ECO:0007669"/>
    <property type="project" value="UniProtKB-KW"/>
</dbReference>
<dbReference type="InterPro" id="IPR000605">
    <property type="entry name" value="Helicase_SF3_ssDNA/RNA_vir"/>
</dbReference>
<dbReference type="InterPro" id="IPR014759">
    <property type="entry name" value="Helicase_SF3_ssRNA_vir"/>
</dbReference>
<evidence type="ECO:0000256" key="7">
    <source>
        <dbReference type="ARBA" id="ARBA00022695"/>
    </source>
</evidence>
<keyword evidence="4" id="KW-0167">Capsid protein</keyword>
<evidence type="ECO:0000259" key="20">
    <source>
        <dbReference type="PROSITE" id="PS51874"/>
    </source>
</evidence>
<dbReference type="SUPFAM" id="SSF88633">
    <property type="entry name" value="Positive stranded ssRNA viruses"/>
    <property type="match status" value="3"/>
</dbReference>
<dbReference type="InterPro" id="IPR007094">
    <property type="entry name" value="RNA-dir_pol_PSvirus"/>
</dbReference>
<keyword evidence="15" id="KW-0175">Coiled coil</keyword>
<evidence type="ECO:0000256" key="9">
    <source>
        <dbReference type="ARBA" id="ARBA00022801"/>
    </source>
</evidence>
<evidence type="ECO:0000259" key="19">
    <source>
        <dbReference type="PROSITE" id="PS51218"/>
    </source>
</evidence>
<feature type="region of interest" description="Disordered" evidence="16">
    <location>
        <begin position="2406"/>
        <end position="2428"/>
    </location>
</feature>
<dbReference type="PROSITE" id="PS51874">
    <property type="entry name" value="PCV_3C_PRO"/>
    <property type="match status" value="1"/>
</dbReference>
<dbReference type="GO" id="GO:0006508">
    <property type="term" value="P:proteolysis"/>
    <property type="evidence" value="ECO:0007669"/>
    <property type="project" value="UniProtKB-KW"/>
</dbReference>
<dbReference type="InterPro" id="IPR014872">
    <property type="entry name" value="Dicistrovirus_capsid-polyPr_C"/>
</dbReference>
<feature type="domain" description="SF3 helicase" evidence="19">
    <location>
        <begin position="1408"/>
        <end position="1576"/>
    </location>
</feature>
<proteinExistence type="predicted"/>
<feature type="domain" description="Peptidase C3" evidence="20">
    <location>
        <begin position="2126"/>
        <end position="2342"/>
    </location>
</feature>
<dbReference type="InterPro" id="IPR029053">
    <property type="entry name" value="Viral_coat"/>
</dbReference>
<keyword evidence="17" id="KW-0812">Transmembrane</keyword>
<dbReference type="Gene3D" id="2.60.120.20">
    <property type="match status" value="3"/>
</dbReference>
<dbReference type="InterPro" id="IPR001676">
    <property type="entry name" value="Picornavirus_capsid"/>
</dbReference>
<dbReference type="InterPro" id="IPR044067">
    <property type="entry name" value="PCV_3C_PRO"/>
</dbReference>